<evidence type="ECO:0000313" key="4">
    <source>
        <dbReference type="Proteomes" id="UP000076744"/>
    </source>
</evidence>
<feature type="transmembrane region" description="Helical" evidence="2">
    <location>
        <begin position="76"/>
        <end position="97"/>
    </location>
</feature>
<dbReference type="OrthoDB" id="10010954at2759"/>
<feature type="transmembrane region" description="Helical" evidence="2">
    <location>
        <begin position="117"/>
        <end position="135"/>
    </location>
</feature>
<comment type="caution">
    <text evidence="3">The sequence shown here is derived from an EMBL/GenBank/DDBJ whole genome shotgun (WGS) entry which is preliminary data.</text>
</comment>
<dbReference type="GeneID" id="30025612"/>
<feature type="region of interest" description="Disordered" evidence="1">
    <location>
        <begin position="278"/>
        <end position="297"/>
    </location>
</feature>
<organism evidence="3 4">
    <name type="scientific">Cordyceps fumosorosea (strain ARSEF 2679)</name>
    <name type="common">Isaria fumosorosea</name>
    <dbReference type="NCBI Taxonomy" id="1081104"/>
    <lineage>
        <taxon>Eukaryota</taxon>
        <taxon>Fungi</taxon>
        <taxon>Dikarya</taxon>
        <taxon>Ascomycota</taxon>
        <taxon>Pezizomycotina</taxon>
        <taxon>Sordariomycetes</taxon>
        <taxon>Hypocreomycetidae</taxon>
        <taxon>Hypocreales</taxon>
        <taxon>Cordycipitaceae</taxon>
        <taxon>Cordyceps</taxon>
    </lineage>
</organism>
<dbReference type="EMBL" id="AZHB01000045">
    <property type="protein sequence ID" value="OAA52156.1"/>
    <property type="molecule type" value="Genomic_DNA"/>
</dbReference>
<name>A0A167KT32_CORFA</name>
<dbReference type="RefSeq" id="XP_018699933.1">
    <property type="nucleotide sequence ID" value="XM_018852923.1"/>
</dbReference>
<feature type="transmembrane region" description="Helical" evidence="2">
    <location>
        <begin position="147"/>
        <end position="164"/>
    </location>
</feature>
<accession>A0A167KT32</accession>
<keyword evidence="2" id="KW-1133">Transmembrane helix</keyword>
<feature type="transmembrane region" description="Helical" evidence="2">
    <location>
        <begin position="250"/>
        <end position="268"/>
    </location>
</feature>
<keyword evidence="4" id="KW-1185">Reference proteome</keyword>
<feature type="transmembrane region" description="Helical" evidence="2">
    <location>
        <begin position="211"/>
        <end position="238"/>
    </location>
</feature>
<evidence type="ECO:0000313" key="3">
    <source>
        <dbReference type="EMBL" id="OAA52156.1"/>
    </source>
</evidence>
<proteinExistence type="predicted"/>
<sequence>MPAHPGNRHGLHLGELINEAISQIAPYSGLILTVTCCIIALIRLYILDRFIPKIYSRNVLRDVTSTQLRSFTNHHIAAGTKILLIFLCGYPLLAIICGNKTPHTPFAKGSSVTLGDMMIVSSQIFCGMYIFELFFREKVSVISCAHHIGAIVIAQAAIAMSINFDHEKDAVYEFILCFIWGAFDVVAELWPHLAMIIYRTHNDNHRLLARIFYATAILEVVGTTTETIIVMFLFGSLWDKWSLSLKITTPFLHTLFSAAQLWGVWIFYKMGKDQQRKMQKKSEEKRPNSGDTAAGIV</sequence>
<gene>
    <name evidence="3" type="ORF">ISF_09320</name>
</gene>
<evidence type="ECO:0000256" key="2">
    <source>
        <dbReference type="SAM" id="Phobius"/>
    </source>
</evidence>
<dbReference type="Proteomes" id="UP000076744">
    <property type="component" value="Unassembled WGS sequence"/>
</dbReference>
<feature type="transmembrane region" description="Helical" evidence="2">
    <location>
        <begin position="24"/>
        <end position="47"/>
    </location>
</feature>
<feature type="transmembrane region" description="Helical" evidence="2">
    <location>
        <begin position="170"/>
        <end position="190"/>
    </location>
</feature>
<keyword evidence="2" id="KW-0812">Transmembrane</keyword>
<evidence type="ECO:0000256" key="1">
    <source>
        <dbReference type="SAM" id="MobiDB-lite"/>
    </source>
</evidence>
<reference evidence="3 4" key="1">
    <citation type="journal article" date="2016" name="Genome Biol. Evol.">
        <title>Divergent and convergent evolution of fungal pathogenicity.</title>
        <authorList>
            <person name="Shang Y."/>
            <person name="Xiao G."/>
            <person name="Zheng P."/>
            <person name="Cen K."/>
            <person name="Zhan S."/>
            <person name="Wang C."/>
        </authorList>
    </citation>
    <scope>NUCLEOTIDE SEQUENCE [LARGE SCALE GENOMIC DNA]</scope>
    <source>
        <strain evidence="3 4">ARSEF 2679</strain>
    </source>
</reference>
<keyword evidence="2" id="KW-0472">Membrane</keyword>
<feature type="compositionally biased region" description="Basic and acidic residues" evidence="1">
    <location>
        <begin position="278"/>
        <end position="288"/>
    </location>
</feature>
<dbReference type="AlphaFoldDB" id="A0A167KT32"/>
<protein>
    <submittedName>
        <fullName evidence="3">Uncharacterized protein</fullName>
    </submittedName>
</protein>